<sequence>MNQHSTGIAALRMNAIQPFHVMAILAEAKRLEGLGHSIIHMEVGEPDFPTPSPIIAAGIQALQQGLTKYTAAQGIMPLRQAIADFYANKFAVRITPERILITPGASAGLQLVLAALVNAGEQVLLTDPGYPCNRHFVRLFEAEPVSIPVDASSRFQLTPAHIQAYWQAQTKAVLVASPANPTGTVASLAELNALYQAVQAKQGVLIVDEIYQGLSYDLNAVSTLQVDADNIWIVNSFSKFFGMTGWRLGWLVVPEYAIEPATRLAQNMFLSAPTPAQYAALAAFSPDALNIMEQNRQTLQQRRDFLLPALRDLGFKVEADPQGAFYIYADCSAFTDDAFTWCQQVLQATGVALTPGLDFGDYRANQQIRFAYTAALPQLAEAVERLKQFLLKS</sequence>
<reference evidence="8" key="1">
    <citation type="journal article" date="2023" name="Int. J. Mol. Sci.">
        <title>Metagenomics Revealed a New Genus 'Candidatus Thiocaldithrix dubininis' gen. nov., sp. nov. and a New Species 'Candidatus Thiothrix putei' sp. nov. in the Family Thiotrichaceae, Some Members of Which Have Traits of Both Na+- and H+-Motive Energetics.</title>
        <authorList>
            <person name="Ravin N.V."/>
            <person name="Muntyan M.S."/>
            <person name="Smolyakov D.D."/>
            <person name="Rudenko T.S."/>
            <person name="Beletsky A.V."/>
            <person name="Mardanov A.V."/>
            <person name="Grabovich M.Y."/>
        </authorList>
    </citation>
    <scope>NUCLEOTIDE SEQUENCE</scope>
    <source>
        <strain evidence="8">GKL-01</strain>
    </source>
</reference>
<keyword evidence="3 6" id="KW-0032">Aminotransferase</keyword>
<dbReference type="GO" id="GO:0030170">
    <property type="term" value="F:pyridoxal phosphate binding"/>
    <property type="evidence" value="ECO:0007669"/>
    <property type="project" value="InterPro"/>
</dbReference>
<feature type="domain" description="Aminotransferase class I/classII large" evidence="7">
    <location>
        <begin position="38"/>
        <end position="385"/>
    </location>
</feature>
<reference evidence="8" key="2">
    <citation type="submission" date="2023-04" db="EMBL/GenBank/DDBJ databases">
        <authorList>
            <person name="Beletskiy A.V."/>
            <person name="Mardanov A.V."/>
            <person name="Ravin N.V."/>
        </authorList>
    </citation>
    <scope>NUCLEOTIDE SEQUENCE</scope>
    <source>
        <strain evidence="8">GKL-01</strain>
    </source>
</reference>
<dbReference type="CDD" id="cd00609">
    <property type="entry name" value="AAT_like"/>
    <property type="match status" value="1"/>
</dbReference>
<keyword evidence="4 6" id="KW-0808">Transferase</keyword>
<dbReference type="Pfam" id="PF00155">
    <property type="entry name" value="Aminotran_1_2"/>
    <property type="match status" value="1"/>
</dbReference>
<dbReference type="PROSITE" id="PS00105">
    <property type="entry name" value="AA_TRANSFER_CLASS_1"/>
    <property type="match status" value="1"/>
</dbReference>
<dbReference type="AlphaFoldDB" id="A0AA95H7A0"/>
<evidence type="ECO:0000256" key="6">
    <source>
        <dbReference type="RuleBase" id="RU000481"/>
    </source>
</evidence>
<dbReference type="GO" id="GO:0008483">
    <property type="term" value="F:transaminase activity"/>
    <property type="evidence" value="ECO:0007669"/>
    <property type="project" value="UniProtKB-KW"/>
</dbReference>
<dbReference type="NCBIfam" id="NF006514">
    <property type="entry name" value="PRK08960.1"/>
    <property type="match status" value="1"/>
</dbReference>
<evidence type="ECO:0000256" key="5">
    <source>
        <dbReference type="ARBA" id="ARBA00022898"/>
    </source>
</evidence>
<protein>
    <recommendedName>
        <fullName evidence="6">Aminotransferase</fullName>
        <ecNumber evidence="6">2.6.1.-</ecNumber>
    </recommendedName>
</protein>
<dbReference type="Gene3D" id="3.40.640.10">
    <property type="entry name" value="Type I PLP-dependent aspartate aminotransferase-like (Major domain)"/>
    <property type="match status" value="1"/>
</dbReference>
<evidence type="ECO:0000259" key="7">
    <source>
        <dbReference type="Pfam" id="PF00155"/>
    </source>
</evidence>
<dbReference type="GO" id="GO:0006520">
    <property type="term" value="P:amino acid metabolic process"/>
    <property type="evidence" value="ECO:0007669"/>
    <property type="project" value="InterPro"/>
</dbReference>
<comment type="cofactor">
    <cofactor evidence="1 6">
        <name>pyridoxal 5'-phosphate</name>
        <dbReference type="ChEBI" id="CHEBI:597326"/>
    </cofactor>
</comment>
<dbReference type="InterPro" id="IPR050596">
    <property type="entry name" value="AspAT/PAT-like"/>
</dbReference>
<evidence type="ECO:0000256" key="2">
    <source>
        <dbReference type="ARBA" id="ARBA00007441"/>
    </source>
</evidence>
<evidence type="ECO:0000313" key="8">
    <source>
        <dbReference type="EMBL" id="WGZ91911.1"/>
    </source>
</evidence>
<dbReference type="InterPro" id="IPR004838">
    <property type="entry name" value="NHTrfase_class1_PyrdxlP-BS"/>
</dbReference>
<keyword evidence="5" id="KW-0663">Pyridoxal phosphate</keyword>
<dbReference type="Proteomes" id="UP001300672">
    <property type="component" value="Chromosome"/>
</dbReference>
<name>A0AA95H7A0_9GAMM</name>
<evidence type="ECO:0000256" key="4">
    <source>
        <dbReference type="ARBA" id="ARBA00022679"/>
    </source>
</evidence>
<dbReference type="InterPro" id="IPR015421">
    <property type="entry name" value="PyrdxlP-dep_Trfase_major"/>
</dbReference>
<gene>
    <name evidence="8" type="ORF">QJT80_05375</name>
</gene>
<accession>A0AA95H7A0</accession>
<dbReference type="PANTHER" id="PTHR46383">
    <property type="entry name" value="ASPARTATE AMINOTRANSFERASE"/>
    <property type="match status" value="1"/>
</dbReference>
<dbReference type="SUPFAM" id="SSF53383">
    <property type="entry name" value="PLP-dependent transferases"/>
    <property type="match status" value="1"/>
</dbReference>
<evidence type="ECO:0000256" key="3">
    <source>
        <dbReference type="ARBA" id="ARBA00022576"/>
    </source>
</evidence>
<comment type="similarity">
    <text evidence="2 6">Belongs to the class-I pyridoxal-phosphate-dependent aminotransferase family.</text>
</comment>
<proteinExistence type="inferred from homology"/>
<dbReference type="EC" id="2.6.1.-" evidence="6"/>
<evidence type="ECO:0000256" key="1">
    <source>
        <dbReference type="ARBA" id="ARBA00001933"/>
    </source>
</evidence>
<dbReference type="InterPro" id="IPR015424">
    <property type="entry name" value="PyrdxlP-dep_Trfase"/>
</dbReference>
<dbReference type="InterPro" id="IPR004839">
    <property type="entry name" value="Aminotransferase_I/II_large"/>
</dbReference>
<dbReference type="PANTHER" id="PTHR46383:SF2">
    <property type="entry name" value="AMINOTRANSFERASE"/>
    <property type="match status" value="1"/>
</dbReference>
<organism evidence="8">
    <name type="scientific">Candidatus Thiocaldithrix dubininis</name>
    <dbReference type="NCBI Taxonomy" id="3080823"/>
    <lineage>
        <taxon>Bacteria</taxon>
        <taxon>Pseudomonadati</taxon>
        <taxon>Pseudomonadota</taxon>
        <taxon>Gammaproteobacteria</taxon>
        <taxon>Thiotrichales</taxon>
        <taxon>Thiotrichaceae</taxon>
        <taxon>Candidatus Thiocaldithrix</taxon>
    </lineage>
</organism>
<dbReference type="KEGG" id="tdu:QJT80_05375"/>
<dbReference type="EMBL" id="CP124755">
    <property type="protein sequence ID" value="WGZ91911.1"/>
    <property type="molecule type" value="Genomic_DNA"/>
</dbReference>